<dbReference type="GO" id="GO:0008610">
    <property type="term" value="P:lipid biosynthetic process"/>
    <property type="evidence" value="ECO:0007669"/>
    <property type="project" value="UniProtKB-ARBA"/>
</dbReference>
<evidence type="ECO:0000256" key="2">
    <source>
        <dbReference type="ARBA" id="ARBA00022450"/>
    </source>
</evidence>
<evidence type="ECO:0000313" key="6">
    <source>
        <dbReference type="EMBL" id="MBB5896369.1"/>
    </source>
</evidence>
<gene>
    <name evidence="6" type="ORF">BJ998_007565</name>
</gene>
<dbReference type="InterPro" id="IPR000873">
    <property type="entry name" value="AMP-dep_synth/lig_dom"/>
</dbReference>
<dbReference type="Pfam" id="PF00501">
    <property type="entry name" value="AMP-binding"/>
    <property type="match status" value="3"/>
</dbReference>
<accession>A0A7W9KPJ1</accession>
<protein>
    <submittedName>
        <fullName evidence="6">Amino acid adenylation domain-containing protein</fullName>
    </submittedName>
</protein>
<dbReference type="InterPro" id="IPR036736">
    <property type="entry name" value="ACP-like_sf"/>
</dbReference>
<dbReference type="Gene3D" id="3.30.559.30">
    <property type="entry name" value="Nonribosomal peptide synthetase, condensation domain"/>
    <property type="match status" value="1"/>
</dbReference>
<comment type="cofactor">
    <cofactor evidence="1">
        <name>pantetheine 4'-phosphate</name>
        <dbReference type="ChEBI" id="CHEBI:47942"/>
    </cofactor>
</comment>
<dbReference type="GO" id="GO:0031177">
    <property type="term" value="F:phosphopantetheine binding"/>
    <property type="evidence" value="ECO:0007669"/>
    <property type="project" value="InterPro"/>
</dbReference>
<feature type="region of interest" description="Disordered" evidence="4">
    <location>
        <begin position="742"/>
        <end position="762"/>
    </location>
</feature>
<dbReference type="GO" id="GO:0044550">
    <property type="term" value="P:secondary metabolite biosynthetic process"/>
    <property type="evidence" value="ECO:0007669"/>
    <property type="project" value="TreeGrafter"/>
</dbReference>
<dbReference type="RefSeq" id="WP_184868036.1">
    <property type="nucleotide sequence ID" value="NZ_BAAAWY010000101.1"/>
</dbReference>
<evidence type="ECO:0000259" key="5">
    <source>
        <dbReference type="PROSITE" id="PS50075"/>
    </source>
</evidence>
<name>A0A7W9KPJ1_9PSEU</name>
<sequence>MPNHHTVLTRFEQRVRTHPDRIAVVDGDQRISYLGLAREAARVGAVLDDAGVAPGGLLGLRMARSWRTIAAVLGIWSRGRGYVPVDPDAPEARRAQILAQAGLRHVVVETPEGYAVDSQATTDDVATVPDGTAYVIFTSGSSGTPKGVIVSDRSVCALVDAASATGVHEAGTWSQAHTHNFDFSVWEMWVPLLAGGTCVVVPGDVVADPERFVELLGRHKVTVLNIVPSVFRGVAEFAASRGVTLPDLRDVVFGGEAIDVASVRQWWSAGVADRAVLHNMYGITECTVHVTTHALTPQSIADATPGTPIGSALPHLRVMLMADGKTVPEGEIGEIHVSGDGVADGYLNRPDLTGQRFVRVEEDGFARIWYRSGDLARLLPDGSLVYLGRSDDQVKIRGIRVEPGETETALRSHPEVDRAVVVAVSAVDGALELAAAITPSDVDGPRPDEAALRDHLLARLPAAFVPVTLKWFDRLPVTESGKIDRARLSAELVSARPARVAAYADGLDRLWHDAVGEWQDADAGFLSLGGHSLTAARLVSVLDDQFGVRLPLRKLLQDNMSLNDLRGEVGHLRERPRATVTASSGRTRWRLTSTQRRMWVQDRIDPDPAAYNVVAALLCPSATDVDGIVGALTDTADRHAALCARVELDADNTPVWVRDDSPLSVQRRTVEHDVDDEAVAEHARALGAQSIDLVGERPLRLGIVHRPGTPGVGIVLSLHHIVADQRSVEVFFDDFARVHRARSTGVQPDPPPAAPDTETELRAPDSEKLTHWVRMLADAPDGIALPFRAGDGTSAGHRGHVSRTSLGAEVSASVDRTAAGVPSTAFMVMFAALSVVLARWSGQRTLVFGVPASHRGSAEDHDLVGFMLDTLAVRLDPADDMSVVDLVRHVRDRFVEALEHREVPFDDVVAALGRRATPGRTPVFNVWLNDLTRAAAPPVIAGERVRFVDPVRPVALFELNLYVRRDDDGYLVEFVGEAARLPAELVDELGRQFAHVLDEMIAAPDATVSDLTLASARPAGRLESVAHAATEIADMIQDLLAEATSRGAAIAIEAAGRHLSYGELADEVSAFGARLHRAGIGPGAAVELLVRREVGFPVALLALWSIGAVPCLVDAEWPDKQLSAASRIVNASHVVGTDLHVEPTGRVVRLLPGTGHVLFTSGTASEPAAVLVPATALPAAMTWYLNRFQPTSTDRVPVFSGVAHDPVLRDILVPLLCGGTCVLPGGEVLRSPARMVDFLDHNRVTTLHATPPLLRLLVAALADHDRRLDALRLIISGGAPLVAGTVRALRERTAATVVNAYGMTESPQIAACAEAPNPLPVDDFAQLPIGSGVNGTTLAVLDGRGRPTAVGERGEVVLVGRNLASGYLPGSGRPGVFTTDGGGHVCSLRTGDLARTDAQGSVHLDGRSDRQVQIRGFRLELSAVEEAALDDPDVDQALAAAVPDGEHDRLALQVVPAAGAALRADELRDRLRQLLPAYAVPSVVDIVDQIRLNGNNKVVWDERPPAAVEADTGDDDVTEAILGSIEQTLGRRIGLDVNFFDAGLTSMGLLRLQARLADRLDQPVSVTGMFDHTTVRALSRYLSADPASARHRRSSAVDRAALAAAGRARRDIRRRIIAAQRTAEETE</sequence>
<dbReference type="InterPro" id="IPR020845">
    <property type="entry name" value="AMP-binding_CS"/>
</dbReference>
<dbReference type="GO" id="GO:0003824">
    <property type="term" value="F:catalytic activity"/>
    <property type="evidence" value="ECO:0007669"/>
    <property type="project" value="InterPro"/>
</dbReference>
<reference evidence="6 7" key="1">
    <citation type="submission" date="2020-08" db="EMBL/GenBank/DDBJ databases">
        <title>Sequencing the genomes of 1000 actinobacteria strains.</title>
        <authorList>
            <person name="Klenk H.-P."/>
        </authorList>
    </citation>
    <scope>NUCLEOTIDE SEQUENCE [LARGE SCALE GENOMIC DNA]</scope>
    <source>
        <strain evidence="6 7">DSM 43851</strain>
    </source>
</reference>
<dbReference type="PROSITE" id="PS50075">
    <property type="entry name" value="CARRIER"/>
    <property type="match status" value="2"/>
</dbReference>
<dbReference type="GO" id="GO:0005737">
    <property type="term" value="C:cytoplasm"/>
    <property type="evidence" value="ECO:0007669"/>
    <property type="project" value="TreeGrafter"/>
</dbReference>
<evidence type="ECO:0000256" key="3">
    <source>
        <dbReference type="ARBA" id="ARBA00022553"/>
    </source>
</evidence>
<keyword evidence="3" id="KW-0597">Phosphoprotein</keyword>
<dbReference type="InterPro" id="IPR023213">
    <property type="entry name" value="CAT-like_dom_sf"/>
</dbReference>
<dbReference type="Pfam" id="PF00668">
    <property type="entry name" value="Condensation"/>
    <property type="match status" value="1"/>
</dbReference>
<dbReference type="NCBIfam" id="TIGR01733">
    <property type="entry name" value="AA-adenyl-dom"/>
    <property type="match status" value="1"/>
</dbReference>
<evidence type="ECO:0000313" key="7">
    <source>
        <dbReference type="Proteomes" id="UP000585638"/>
    </source>
</evidence>
<dbReference type="Gene3D" id="1.10.1200.10">
    <property type="entry name" value="ACP-like"/>
    <property type="match status" value="2"/>
</dbReference>
<evidence type="ECO:0000256" key="1">
    <source>
        <dbReference type="ARBA" id="ARBA00001957"/>
    </source>
</evidence>
<dbReference type="SUPFAM" id="SSF56801">
    <property type="entry name" value="Acetyl-CoA synthetase-like"/>
    <property type="match status" value="2"/>
</dbReference>
<dbReference type="Gene3D" id="3.30.559.10">
    <property type="entry name" value="Chloramphenicol acetyltransferase-like domain"/>
    <property type="match status" value="1"/>
</dbReference>
<comment type="caution">
    <text evidence="6">The sequence shown here is derived from an EMBL/GenBank/DDBJ whole genome shotgun (WGS) entry which is preliminary data.</text>
</comment>
<dbReference type="SUPFAM" id="SSF47336">
    <property type="entry name" value="ACP-like"/>
    <property type="match status" value="2"/>
</dbReference>
<dbReference type="PANTHER" id="PTHR45527">
    <property type="entry name" value="NONRIBOSOMAL PEPTIDE SYNTHETASE"/>
    <property type="match status" value="1"/>
</dbReference>
<dbReference type="SMART" id="SM00823">
    <property type="entry name" value="PKS_PP"/>
    <property type="match status" value="2"/>
</dbReference>
<dbReference type="InterPro" id="IPR045851">
    <property type="entry name" value="AMP-bd_C_sf"/>
</dbReference>
<dbReference type="PANTHER" id="PTHR45527:SF1">
    <property type="entry name" value="FATTY ACID SYNTHASE"/>
    <property type="match status" value="1"/>
</dbReference>
<dbReference type="Gene3D" id="3.40.50.12780">
    <property type="entry name" value="N-terminal domain of ligase-like"/>
    <property type="match status" value="2"/>
</dbReference>
<dbReference type="Pfam" id="PF00550">
    <property type="entry name" value="PP-binding"/>
    <property type="match status" value="2"/>
</dbReference>
<dbReference type="InterPro" id="IPR025110">
    <property type="entry name" value="AMP-bd_C"/>
</dbReference>
<keyword evidence="2" id="KW-0596">Phosphopantetheine</keyword>
<dbReference type="EMBL" id="JACHIR010000001">
    <property type="protein sequence ID" value="MBB5896369.1"/>
    <property type="molecule type" value="Genomic_DNA"/>
</dbReference>
<organism evidence="6 7">
    <name type="scientific">Kutzneria kofuensis</name>
    <dbReference type="NCBI Taxonomy" id="103725"/>
    <lineage>
        <taxon>Bacteria</taxon>
        <taxon>Bacillati</taxon>
        <taxon>Actinomycetota</taxon>
        <taxon>Actinomycetes</taxon>
        <taxon>Pseudonocardiales</taxon>
        <taxon>Pseudonocardiaceae</taxon>
        <taxon>Kutzneria</taxon>
    </lineage>
</organism>
<dbReference type="Proteomes" id="UP000585638">
    <property type="component" value="Unassembled WGS sequence"/>
</dbReference>
<evidence type="ECO:0000256" key="4">
    <source>
        <dbReference type="SAM" id="MobiDB-lite"/>
    </source>
</evidence>
<dbReference type="InterPro" id="IPR042099">
    <property type="entry name" value="ANL_N_sf"/>
</dbReference>
<feature type="domain" description="Carrier" evidence="5">
    <location>
        <begin position="1512"/>
        <end position="1586"/>
    </location>
</feature>
<dbReference type="InterPro" id="IPR010071">
    <property type="entry name" value="AA_adenyl_dom"/>
</dbReference>
<dbReference type="InterPro" id="IPR009081">
    <property type="entry name" value="PP-bd_ACP"/>
</dbReference>
<dbReference type="InterPro" id="IPR020806">
    <property type="entry name" value="PKS_PP-bd"/>
</dbReference>
<keyword evidence="7" id="KW-1185">Reference proteome</keyword>
<dbReference type="Gene3D" id="3.30.300.30">
    <property type="match status" value="2"/>
</dbReference>
<dbReference type="InterPro" id="IPR001242">
    <property type="entry name" value="Condensation_dom"/>
</dbReference>
<dbReference type="PROSITE" id="PS00455">
    <property type="entry name" value="AMP_BINDING"/>
    <property type="match status" value="1"/>
</dbReference>
<dbReference type="Pfam" id="PF13193">
    <property type="entry name" value="AMP-binding_C"/>
    <property type="match status" value="2"/>
</dbReference>
<feature type="domain" description="Carrier" evidence="5">
    <location>
        <begin position="494"/>
        <end position="573"/>
    </location>
</feature>
<proteinExistence type="predicted"/>
<dbReference type="GO" id="GO:0043041">
    <property type="term" value="P:amino acid activation for nonribosomal peptide biosynthetic process"/>
    <property type="evidence" value="ECO:0007669"/>
    <property type="project" value="TreeGrafter"/>
</dbReference>
<dbReference type="SUPFAM" id="SSF52777">
    <property type="entry name" value="CoA-dependent acyltransferases"/>
    <property type="match status" value="2"/>
</dbReference>